<dbReference type="Proteomes" id="UP000006250">
    <property type="component" value="Unassembled WGS sequence"/>
</dbReference>
<feature type="transmembrane region" description="Helical" evidence="1">
    <location>
        <begin position="21"/>
        <end position="41"/>
    </location>
</feature>
<sequence>MKRRERTTWIEALDRMGLLKYVVAVLFTGTAFVLIAGAFVYEELGRRPPALPVVTIPALAEAAPPAPGYALRAKVSRDVRFTTAPKRPDGFSFYDISAGETPRTLTAKLTDKRFRMGRGHGESCNFAFPLSGPVGEREAVAAFIRERSRQCCAVAANLPGQLVTYAFSRADRKSPAQAGPISGAAVFSEVAGSLLTLNLRFTDKIDGYETAMRRHLTARFGQPSAMGKAGLAWARDGGLVTMARTGRALSVTAYYAANIENHARTTMRLAARPSDMPETPAQPTATARLALANAP</sequence>
<dbReference type="eggNOG" id="ENOG5031F9I">
    <property type="taxonomic scope" value="Bacteria"/>
</dbReference>
<organism evidence="2 3">
    <name type="scientific">Solidesulfovibrio fructosivorans JJ]</name>
    <dbReference type="NCBI Taxonomy" id="596151"/>
    <lineage>
        <taxon>Bacteria</taxon>
        <taxon>Pseudomonadati</taxon>
        <taxon>Thermodesulfobacteriota</taxon>
        <taxon>Desulfovibrionia</taxon>
        <taxon>Desulfovibrionales</taxon>
        <taxon>Desulfovibrionaceae</taxon>
        <taxon>Solidesulfovibrio</taxon>
    </lineage>
</organism>
<evidence type="ECO:0000313" key="2">
    <source>
        <dbReference type="EMBL" id="EFL49331.1"/>
    </source>
</evidence>
<dbReference type="RefSeq" id="WP_005996803.1">
    <property type="nucleotide sequence ID" value="NZ_AECZ01000048.1"/>
</dbReference>
<keyword evidence="1" id="KW-1133">Transmembrane helix</keyword>
<name>E1K218_SOLFR</name>
<proteinExistence type="predicted"/>
<protein>
    <submittedName>
        <fullName evidence="2">Uncharacterized protein</fullName>
    </submittedName>
</protein>
<accession>E1K218</accession>
<keyword evidence="1" id="KW-0812">Transmembrane</keyword>
<evidence type="ECO:0000256" key="1">
    <source>
        <dbReference type="SAM" id="Phobius"/>
    </source>
</evidence>
<dbReference type="EMBL" id="AECZ01000048">
    <property type="protein sequence ID" value="EFL49331.1"/>
    <property type="molecule type" value="Genomic_DNA"/>
</dbReference>
<dbReference type="AlphaFoldDB" id="E1K218"/>
<keyword evidence="3" id="KW-1185">Reference proteome</keyword>
<gene>
    <name evidence="2" type="ORF">DesfrDRAFT_3918</name>
</gene>
<keyword evidence="1" id="KW-0472">Membrane</keyword>
<reference evidence="2 3" key="1">
    <citation type="submission" date="2010-08" db="EMBL/GenBank/DDBJ databases">
        <title>The draft genome of Desulfovibrio fructosovorans JJ.</title>
        <authorList>
            <consortium name="US DOE Joint Genome Institute (JGI-PGF)"/>
            <person name="Lucas S."/>
            <person name="Copeland A."/>
            <person name="Lapidus A."/>
            <person name="Cheng J.-F."/>
            <person name="Bruce D."/>
            <person name="Goodwin L."/>
            <person name="Pitluck S."/>
            <person name="Land M.L."/>
            <person name="Hauser L."/>
            <person name="Chang Y.-J."/>
            <person name="Jeffries C."/>
            <person name="Wall J.D."/>
            <person name="Stahl D.A."/>
            <person name="Arkin A.P."/>
            <person name="Dehal P."/>
            <person name="Stolyar S.M."/>
            <person name="Hazen T.C."/>
            <person name="Woyke T.J."/>
        </authorList>
    </citation>
    <scope>NUCLEOTIDE SEQUENCE [LARGE SCALE GENOMIC DNA]</scope>
    <source>
        <strain evidence="2 3">JJ</strain>
    </source>
</reference>
<evidence type="ECO:0000313" key="3">
    <source>
        <dbReference type="Proteomes" id="UP000006250"/>
    </source>
</evidence>
<comment type="caution">
    <text evidence="2">The sequence shown here is derived from an EMBL/GenBank/DDBJ whole genome shotgun (WGS) entry which is preliminary data.</text>
</comment>